<name>A0A1C4G1Z0_9ENTR</name>
<dbReference type="AlphaFoldDB" id="A0A1C4G1Z0"/>
<accession>A0A1C4G1Z0</accession>
<dbReference type="EMBL" id="FMBC01000049">
    <property type="protein sequence ID" value="SCC62239.1"/>
    <property type="molecule type" value="Genomic_DNA"/>
</dbReference>
<dbReference type="Proteomes" id="UP000198515">
    <property type="component" value="Unassembled WGS sequence"/>
</dbReference>
<evidence type="ECO:0000313" key="1">
    <source>
        <dbReference type="EMBL" id="SCC62239.1"/>
    </source>
</evidence>
<evidence type="ECO:0000313" key="2">
    <source>
        <dbReference type="Proteomes" id="UP000198515"/>
    </source>
</evidence>
<organism evidence="1 2">
    <name type="scientific">Kosakonia oryziphila</name>
    <dbReference type="NCBI Taxonomy" id="1005667"/>
    <lineage>
        <taxon>Bacteria</taxon>
        <taxon>Pseudomonadati</taxon>
        <taxon>Pseudomonadota</taxon>
        <taxon>Gammaproteobacteria</taxon>
        <taxon>Enterobacterales</taxon>
        <taxon>Enterobacteriaceae</taxon>
        <taxon>Kosakonia</taxon>
    </lineage>
</organism>
<reference evidence="2" key="1">
    <citation type="submission" date="2016-08" db="EMBL/GenBank/DDBJ databases">
        <authorList>
            <person name="Varghese N."/>
            <person name="Submissions Spin"/>
        </authorList>
    </citation>
    <scope>NUCLEOTIDE SEQUENCE [LARGE SCALE GENOMIC DNA]</scope>
    <source>
        <strain evidence="2">REICA_142</strain>
    </source>
</reference>
<gene>
    <name evidence="1" type="ORF">GA0061070_104927</name>
</gene>
<proteinExistence type="predicted"/>
<protein>
    <submittedName>
        <fullName evidence="1">Uncharacterized protein</fullName>
    </submittedName>
</protein>
<keyword evidence="2" id="KW-1185">Reference proteome</keyword>
<sequence>MTTQTIGRKWLETTIAEMEVVRDDMPFGLDEDGNNTLAALKIALAALGIEPVYQVNDGVGSHTWSDVAKDVFDLYSDQRKRIAYAAPPAPAPEVDDIGSWDNGKYPPSHEPAPAPVNDVTSGESLTVTLPDISSKAFWSGSGKGEVFHPETYKRWVKEAIERACAIAGIVVEVK</sequence>